<comment type="caution">
    <text evidence="9">The sequence shown here is derived from an EMBL/GenBank/DDBJ whole genome shotgun (WGS) entry which is preliminary data.</text>
</comment>
<reference evidence="9 10" key="1">
    <citation type="submission" date="2022-01" db="EMBL/GenBank/DDBJ databases">
        <authorList>
            <person name="Xiong W."/>
            <person name="Schranz E."/>
        </authorList>
    </citation>
    <scope>NUCLEOTIDE SEQUENCE [LARGE SCALE GENOMIC DNA]</scope>
</reference>
<dbReference type="PANTHER" id="PTHR30566:SF5">
    <property type="entry name" value="MECHANOSENSITIVE ION CHANNEL PROTEIN 1, MITOCHONDRIAL-RELATED"/>
    <property type="match status" value="1"/>
</dbReference>
<gene>
    <name evidence="9" type="ORF">LVIROSA_LOCUS3774</name>
</gene>
<evidence type="ECO:0000256" key="6">
    <source>
        <dbReference type="ARBA" id="ARBA00023303"/>
    </source>
</evidence>
<name>A0AAU9LQU6_9ASTR</name>
<dbReference type="Pfam" id="PF00924">
    <property type="entry name" value="MS_channel_2nd"/>
    <property type="match status" value="1"/>
</dbReference>
<feature type="transmembrane region" description="Helical" evidence="7">
    <location>
        <begin position="119"/>
        <end position="144"/>
    </location>
</feature>
<dbReference type="GO" id="GO:0016020">
    <property type="term" value="C:membrane"/>
    <property type="evidence" value="ECO:0007669"/>
    <property type="project" value="UniProtKB-SubCell"/>
</dbReference>
<evidence type="ECO:0000256" key="7">
    <source>
        <dbReference type="SAM" id="Phobius"/>
    </source>
</evidence>
<dbReference type="InterPro" id="IPR006685">
    <property type="entry name" value="MscS_channel_2nd"/>
</dbReference>
<dbReference type="EMBL" id="CAKMRJ010000002">
    <property type="protein sequence ID" value="CAH1415967.1"/>
    <property type="molecule type" value="Genomic_DNA"/>
</dbReference>
<sequence>MNGVSLVITKPCCPMYNFGTSRKIDLIPCRLSSLHLQRISLPIATTCMLQHRAYSVSAVKDGKGGSRSEVAKGSGVLLLYSLLRVGIIGIAFAKHREFVTQSISTTGRIGQILKSSARYLVILALFVATRFLDHIMYWFVVLLFHKPFSIGDILEVGSGKGQVIEMGLITTSLLSADNVPILVPNPMFSSEIIVNSSYGWCAMKSKIFIRVDGNEKILKMLEEIKNMVKSNSNIYLEGEQPYCWPPKEEKNCVVLNFGCNLKQMSEDKLHLAKQEVLMELAQIIKKHRASTITCTGK</sequence>
<accession>A0AAU9LQU6</accession>
<evidence type="ECO:0000256" key="5">
    <source>
        <dbReference type="ARBA" id="ARBA00023136"/>
    </source>
</evidence>
<dbReference type="InterPro" id="IPR010920">
    <property type="entry name" value="LSM_dom_sf"/>
</dbReference>
<evidence type="ECO:0000256" key="4">
    <source>
        <dbReference type="ARBA" id="ARBA00023065"/>
    </source>
</evidence>
<keyword evidence="10" id="KW-1185">Reference proteome</keyword>
<protein>
    <recommendedName>
        <fullName evidence="8">Mechanosensitive ion channel MscS domain-containing protein</fullName>
    </recommendedName>
</protein>
<keyword evidence="4" id="KW-0813">Transport</keyword>
<organism evidence="9 10">
    <name type="scientific">Lactuca virosa</name>
    <dbReference type="NCBI Taxonomy" id="75947"/>
    <lineage>
        <taxon>Eukaryota</taxon>
        <taxon>Viridiplantae</taxon>
        <taxon>Streptophyta</taxon>
        <taxon>Embryophyta</taxon>
        <taxon>Tracheophyta</taxon>
        <taxon>Spermatophyta</taxon>
        <taxon>Magnoliopsida</taxon>
        <taxon>eudicotyledons</taxon>
        <taxon>Gunneridae</taxon>
        <taxon>Pentapetalae</taxon>
        <taxon>asterids</taxon>
        <taxon>campanulids</taxon>
        <taxon>Asterales</taxon>
        <taxon>Asteraceae</taxon>
        <taxon>Cichorioideae</taxon>
        <taxon>Cichorieae</taxon>
        <taxon>Lactucinae</taxon>
        <taxon>Lactuca</taxon>
    </lineage>
</organism>
<dbReference type="SUPFAM" id="SSF50182">
    <property type="entry name" value="Sm-like ribonucleoproteins"/>
    <property type="match status" value="1"/>
</dbReference>
<keyword evidence="6" id="KW-0407">Ion channel</keyword>
<dbReference type="Gene3D" id="2.30.30.60">
    <property type="match status" value="1"/>
</dbReference>
<dbReference type="Proteomes" id="UP001157418">
    <property type="component" value="Unassembled WGS sequence"/>
</dbReference>
<proteinExistence type="predicted"/>
<dbReference type="PANTHER" id="PTHR30566">
    <property type="entry name" value="YNAI-RELATED MECHANOSENSITIVE ION CHANNEL"/>
    <property type="match status" value="1"/>
</dbReference>
<dbReference type="AlphaFoldDB" id="A0AAU9LQU6"/>
<evidence type="ECO:0000256" key="1">
    <source>
        <dbReference type="ARBA" id="ARBA00004370"/>
    </source>
</evidence>
<evidence type="ECO:0000256" key="3">
    <source>
        <dbReference type="ARBA" id="ARBA00022989"/>
    </source>
</evidence>
<evidence type="ECO:0000313" key="9">
    <source>
        <dbReference type="EMBL" id="CAH1415967.1"/>
    </source>
</evidence>
<evidence type="ECO:0000313" key="10">
    <source>
        <dbReference type="Proteomes" id="UP001157418"/>
    </source>
</evidence>
<keyword evidence="2 7" id="KW-0812">Transmembrane</keyword>
<dbReference type="InterPro" id="IPR023408">
    <property type="entry name" value="MscS_beta-dom_sf"/>
</dbReference>
<feature type="domain" description="Mechanosensitive ion channel MscS" evidence="8">
    <location>
        <begin position="140"/>
        <end position="197"/>
    </location>
</feature>
<keyword evidence="4" id="KW-0406">Ion transport</keyword>
<comment type="subcellular location">
    <subcellularLocation>
        <location evidence="1">Membrane</location>
    </subcellularLocation>
</comment>
<dbReference type="GO" id="GO:0034220">
    <property type="term" value="P:monoatomic ion transmembrane transport"/>
    <property type="evidence" value="ECO:0007669"/>
    <property type="project" value="UniProtKB-KW"/>
</dbReference>
<keyword evidence="3 7" id="KW-1133">Transmembrane helix</keyword>
<evidence type="ECO:0000259" key="8">
    <source>
        <dbReference type="Pfam" id="PF00924"/>
    </source>
</evidence>
<evidence type="ECO:0000256" key="2">
    <source>
        <dbReference type="ARBA" id="ARBA00022692"/>
    </source>
</evidence>
<keyword evidence="5 7" id="KW-0472">Membrane</keyword>